<dbReference type="EMBL" id="FOEF01000001">
    <property type="protein sequence ID" value="SEO55651.1"/>
    <property type="molecule type" value="Genomic_DNA"/>
</dbReference>
<evidence type="ECO:0000313" key="4">
    <source>
        <dbReference type="Proteomes" id="UP000198582"/>
    </source>
</evidence>
<protein>
    <recommendedName>
        <fullName evidence="5">Lipoprotein</fullName>
    </recommendedName>
</protein>
<feature type="signal peptide" evidence="2">
    <location>
        <begin position="1"/>
        <end position="26"/>
    </location>
</feature>
<keyword evidence="4" id="KW-1185">Reference proteome</keyword>
<evidence type="ECO:0000256" key="2">
    <source>
        <dbReference type="SAM" id="SignalP"/>
    </source>
</evidence>
<evidence type="ECO:0008006" key="5">
    <source>
        <dbReference type="Google" id="ProtNLM"/>
    </source>
</evidence>
<gene>
    <name evidence="3" type="ORF">SAMN04489732_101421</name>
</gene>
<dbReference type="Proteomes" id="UP000198582">
    <property type="component" value="Unassembled WGS sequence"/>
</dbReference>
<proteinExistence type="predicted"/>
<name>A0A1H8QNT0_9PSEU</name>
<dbReference type="OrthoDB" id="9812120at2"/>
<reference evidence="3 4" key="1">
    <citation type="submission" date="2016-10" db="EMBL/GenBank/DDBJ databases">
        <authorList>
            <person name="de Groot N.N."/>
        </authorList>
    </citation>
    <scope>NUCLEOTIDE SEQUENCE [LARGE SCALE GENOMIC DNA]</scope>
    <source>
        <strain evidence="3 4">DSM 44993</strain>
    </source>
</reference>
<organism evidence="3 4">
    <name type="scientific">Amycolatopsis saalfeldensis</name>
    <dbReference type="NCBI Taxonomy" id="394193"/>
    <lineage>
        <taxon>Bacteria</taxon>
        <taxon>Bacillati</taxon>
        <taxon>Actinomycetota</taxon>
        <taxon>Actinomycetes</taxon>
        <taxon>Pseudonocardiales</taxon>
        <taxon>Pseudonocardiaceae</taxon>
        <taxon>Amycolatopsis</taxon>
    </lineage>
</organism>
<feature type="compositionally biased region" description="Pro residues" evidence="1">
    <location>
        <begin position="40"/>
        <end position="52"/>
    </location>
</feature>
<dbReference type="STRING" id="394193.SAMN04489732_101421"/>
<evidence type="ECO:0000256" key="1">
    <source>
        <dbReference type="SAM" id="MobiDB-lite"/>
    </source>
</evidence>
<dbReference type="PROSITE" id="PS51257">
    <property type="entry name" value="PROKAR_LIPOPROTEIN"/>
    <property type="match status" value="1"/>
</dbReference>
<sequence length="308" mass="32655">MRNDREFTRRAVFTAALAGLVTSACAAPPRDVGPRAETPSPLPRETLPPPPPNALATSLLVGFCGAPGAKALGEMTGDLAAAGRELTHQIGTFPKDRPVTPVVELIATAAHRTTGPDGMFRSRASDATVREYLDEASALKGLLLLNIQPGRADFLPEVQAYEHWLAEPDVGVALDPEWAVEPGVVPGQKFGRTTGAELDGVAVYLGELARTRHLPDKIMAYHQVAASIVRDEAGLRAHPGVSAVKIVDGIGSAGAKKATWKTLMATKPPHVQPGFKLFFQEDTRHGAALMTPAEVLSLTPAPAYVVYE</sequence>
<accession>A0A1H8QNT0</accession>
<evidence type="ECO:0000313" key="3">
    <source>
        <dbReference type="EMBL" id="SEO55651.1"/>
    </source>
</evidence>
<feature type="chain" id="PRO_5011605524" description="Lipoprotein" evidence="2">
    <location>
        <begin position="27"/>
        <end position="308"/>
    </location>
</feature>
<keyword evidence="2" id="KW-0732">Signal</keyword>
<dbReference type="AlphaFoldDB" id="A0A1H8QNT0"/>
<feature type="region of interest" description="Disordered" evidence="1">
    <location>
        <begin position="26"/>
        <end position="52"/>
    </location>
</feature>